<dbReference type="PANTHER" id="PTHR35812:SF1">
    <property type="entry name" value="LIPOPROTEIN"/>
    <property type="match status" value="1"/>
</dbReference>
<organism evidence="2 3">
    <name type="scientific">Candidatus Muproteobacteria bacterium RIFCSPHIGHO2_02_FULL_65_16</name>
    <dbReference type="NCBI Taxonomy" id="1817766"/>
    <lineage>
        <taxon>Bacteria</taxon>
        <taxon>Pseudomonadati</taxon>
        <taxon>Pseudomonadota</taxon>
        <taxon>Candidatus Muproteobacteria</taxon>
    </lineage>
</organism>
<protein>
    <recommendedName>
        <fullName evidence="1">Lcl C-terminal domain-containing protein</fullName>
    </recommendedName>
</protein>
<evidence type="ECO:0000313" key="2">
    <source>
        <dbReference type="EMBL" id="OGI48533.1"/>
    </source>
</evidence>
<comment type="caution">
    <text evidence="2">The sequence shown here is derived from an EMBL/GenBank/DDBJ whole genome shotgun (WGS) entry which is preliminary data.</text>
</comment>
<sequence length="216" mass="24007">MNIRANAFTIRLQPAGATVTLLGLLLAGCNSPKPPVFDFTRLNADGSVYRGTGDYAQQPWACVRDNQTTLVWEVKTAKPGLQYEKNTYTWYNPDENTNGGDAGKRDGGSCTGSRCDTESYKAAVNAKRLCGFSDWRLPQRVEVATIIDGSIFYPGPTIEIKYFPNTPAGSYWAETPFGSHESGAWTWRFDYGYDYVAQKIEPLHVRLVRGTANIKK</sequence>
<evidence type="ECO:0000313" key="3">
    <source>
        <dbReference type="Proteomes" id="UP000179362"/>
    </source>
</evidence>
<dbReference type="AlphaFoldDB" id="A0A1F6TTT0"/>
<gene>
    <name evidence="2" type="ORF">A3B81_02360</name>
</gene>
<dbReference type="PANTHER" id="PTHR35812">
    <property type="entry name" value="LIPOPROTEIN"/>
    <property type="match status" value="1"/>
</dbReference>
<proteinExistence type="predicted"/>
<dbReference type="Proteomes" id="UP000179362">
    <property type="component" value="Unassembled WGS sequence"/>
</dbReference>
<dbReference type="Pfam" id="PF07603">
    <property type="entry name" value="Lcl_C"/>
    <property type="match status" value="1"/>
</dbReference>
<accession>A0A1F6TTT0</accession>
<dbReference type="InterPro" id="IPR011460">
    <property type="entry name" value="Lcl_C"/>
</dbReference>
<dbReference type="PROSITE" id="PS51257">
    <property type="entry name" value="PROKAR_LIPOPROTEIN"/>
    <property type="match status" value="1"/>
</dbReference>
<reference evidence="2 3" key="1">
    <citation type="journal article" date="2016" name="Nat. Commun.">
        <title>Thousands of microbial genomes shed light on interconnected biogeochemical processes in an aquifer system.</title>
        <authorList>
            <person name="Anantharaman K."/>
            <person name="Brown C.T."/>
            <person name="Hug L.A."/>
            <person name="Sharon I."/>
            <person name="Castelle C.J."/>
            <person name="Probst A.J."/>
            <person name="Thomas B.C."/>
            <person name="Singh A."/>
            <person name="Wilkins M.J."/>
            <person name="Karaoz U."/>
            <person name="Brodie E.L."/>
            <person name="Williams K.H."/>
            <person name="Hubbard S.S."/>
            <person name="Banfield J.F."/>
        </authorList>
    </citation>
    <scope>NUCLEOTIDE SEQUENCE [LARGE SCALE GENOMIC DNA]</scope>
</reference>
<name>A0A1F6TTT0_9PROT</name>
<evidence type="ECO:0000259" key="1">
    <source>
        <dbReference type="Pfam" id="PF07603"/>
    </source>
</evidence>
<feature type="domain" description="Lcl C-terminal" evidence="1">
    <location>
        <begin position="62"/>
        <end position="209"/>
    </location>
</feature>
<dbReference type="EMBL" id="MFTA01000146">
    <property type="protein sequence ID" value="OGI48533.1"/>
    <property type="molecule type" value="Genomic_DNA"/>
</dbReference>